<dbReference type="AlphaFoldDB" id="D8QDX4"/>
<feature type="domain" description="F-box" evidence="1">
    <location>
        <begin position="17"/>
        <end position="73"/>
    </location>
</feature>
<feature type="non-terminal residue" evidence="2">
    <location>
        <position position="467"/>
    </location>
</feature>
<evidence type="ECO:0000313" key="3">
    <source>
        <dbReference type="Proteomes" id="UP000007431"/>
    </source>
</evidence>
<keyword evidence="3" id="KW-1185">Reference proteome</keyword>
<dbReference type="EMBL" id="GL377310">
    <property type="protein sequence ID" value="EFI93757.1"/>
    <property type="molecule type" value="Genomic_DNA"/>
</dbReference>
<dbReference type="Proteomes" id="UP000007431">
    <property type="component" value="Unassembled WGS sequence"/>
</dbReference>
<accession>D8QDX4</accession>
<protein>
    <recommendedName>
        <fullName evidence="1">F-box domain-containing protein</fullName>
    </recommendedName>
</protein>
<organism evidence="3">
    <name type="scientific">Schizophyllum commune (strain H4-8 / FGSC 9210)</name>
    <name type="common">Split gill fungus</name>
    <dbReference type="NCBI Taxonomy" id="578458"/>
    <lineage>
        <taxon>Eukaryota</taxon>
        <taxon>Fungi</taxon>
        <taxon>Dikarya</taxon>
        <taxon>Basidiomycota</taxon>
        <taxon>Agaricomycotina</taxon>
        <taxon>Agaricomycetes</taxon>
        <taxon>Agaricomycetidae</taxon>
        <taxon>Agaricales</taxon>
        <taxon>Schizophyllaceae</taxon>
        <taxon>Schizophyllum</taxon>
    </lineage>
</organism>
<dbReference type="InterPro" id="IPR001810">
    <property type="entry name" value="F-box_dom"/>
</dbReference>
<evidence type="ECO:0000313" key="2">
    <source>
        <dbReference type="EMBL" id="EFI93757.1"/>
    </source>
</evidence>
<dbReference type="InParanoid" id="D8QDX4"/>
<reference evidence="2 3" key="1">
    <citation type="journal article" date="2010" name="Nat. Biotechnol.">
        <title>Genome sequence of the model mushroom Schizophyllum commune.</title>
        <authorList>
            <person name="Ohm R.A."/>
            <person name="de Jong J.F."/>
            <person name="Lugones L.G."/>
            <person name="Aerts A."/>
            <person name="Kothe E."/>
            <person name="Stajich J.E."/>
            <person name="de Vries R.P."/>
            <person name="Record E."/>
            <person name="Levasseur A."/>
            <person name="Baker S.E."/>
            <person name="Bartholomew K.A."/>
            <person name="Coutinho P.M."/>
            <person name="Erdmann S."/>
            <person name="Fowler T.J."/>
            <person name="Gathman A.C."/>
            <person name="Lombard V."/>
            <person name="Henrissat B."/>
            <person name="Knabe N."/>
            <person name="Kuees U."/>
            <person name="Lilly W.W."/>
            <person name="Lindquist E."/>
            <person name="Lucas S."/>
            <person name="Magnuson J.K."/>
            <person name="Piumi F."/>
            <person name="Raudaskoski M."/>
            <person name="Salamov A."/>
            <person name="Schmutz J."/>
            <person name="Schwarze F.W.M.R."/>
            <person name="vanKuyk P.A."/>
            <person name="Horton J.S."/>
            <person name="Grigoriev I.V."/>
            <person name="Woesten H.A.B."/>
        </authorList>
    </citation>
    <scope>NUCLEOTIDE SEQUENCE [LARGE SCALE GENOMIC DNA]</scope>
    <source>
        <strain evidence="3">H4-8 / FGSC 9210</strain>
    </source>
</reference>
<dbReference type="VEuPathDB" id="FungiDB:SCHCODRAFT_02551437"/>
<evidence type="ECO:0000259" key="1">
    <source>
        <dbReference type="PROSITE" id="PS50181"/>
    </source>
</evidence>
<gene>
    <name evidence="2" type="ORF">SCHCODRAFT_112059</name>
</gene>
<dbReference type="GeneID" id="9590459"/>
<dbReference type="Pfam" id="PF12937">
    <property type="entry name" value="F-box-like"/>
    <property type="match status" value="1"/>
</dbReference>
<dbReference type="HOGENOM" id="CLU_585468_0_0_1"/>
<name>D8QDX4_SCHCM</name>
<dbReference type="KEGG" id="scm:SCHCO_02551437"/>
<dbReference type="RefSeq" id="XP_003028660.1">
    <property type="nucleotide sequence ID" value="XM_003028614.1"/>
</dbReference>
<dbReference type="PROSITE" id="PS50181">
    <property type="entry name" value="FBOX"/>
    <property type="match status" value="1"/>
</dbReference>
<dbReference type="OMA" id="LEELMDW"/>
<dbReference type="Gene3D" id="1.20.1280.50">
    <property type="match status" value="1"/>
</dbReference>
<proteinExistence type="predicted"/>
<dbReference type="OrthoDB" id="3365698at2759"/>
<sequence>MQATSQLHYDHEAAHITSHISSLPTELLHLVFIHFRGDRHLDPLASDPVWKLLHVCKRWRDVAQAQSSLWCRINTVMQKWLMFTAHPLSDRRVALICKVLERYLINSHDHPLDIDSLWIFPDSWWCPVVELVWRHHTRWRDVTVRGSGVEQLAEVARASLSMESSQAVPLPLLRSFRKITQGAVDLSCLAQIMQAPGLSVLKLCPDIAHAPPHALPWAQITRYRGTPYSKEGHEFLLSYMPNLETCAVQGDSRASDSLSPVRCQFLRLRALGLESSDWCLRYLEAPVLEKLHSYAGDNPALLDFWTRSGRPSLTALSTAYGAQETGDIHLLEIIRLCPALRFLSLRAAGDSPTDIFTLLADAPADVLPQLAVLLIEPWEDSPWVESAADVSEAFVLRVMQSVQRLVTRETCRLQSVVIYADQERPLHAQALSISREVLGADSGVLSVYTNFGSYWGYEKKHFRELDL</sequence>